<dbReference type="GO" id="GO:0005524">
    <property type="term" value="F:ATP binding"/>
    <property type="evidence" value="ECO:0007669"/>
    <property type="project" value="UniProtKB-KW"/>
</dbReference>
<dbReference type="Proteomes" id="UP000176608">
    <property type="component" value="Unassembled WGS sequence"/>
</dbReference>
<keyword evidence="4" id="KW-1133">Transmembrane helix</keyword>
<name>A0A1F4UQK2_UNCKA</name>
<feature type="transmembrane region" description="Helical" evidence="4">
    <location>
        <begin position="30"/>
        <end position="48"/>
    </location>
</feature>
<feature type="domain" description="AAA+ ATPase" evidence="5">
    <location>
        <begin position="600"/>
        <end position="759"/>
    </location>
</feature>
<feature type="domain" description="AAA+ ATPase" evidence="5">
    <location>
        <begin position="326"/>
        <end position="468"/>
    </location>
</feature>
<dbReference type="Gene3D" id="3.40.50.300">
    <property type="entry name" value="P-loop containing nucleotide triphosphate hydrolases"/>
    <property type="match status" value="2"/>
</dbReference>
<dbReference type="Pfam" id="PF17871">
    <property type="entry name" value="AAA_lid_9"/>
    <property type="match status" value="1"/>
</dbReference>
<evidence type="ECO:0000313" key="8">
    <source>
        <dbReference type="Proteomes" id="UP000176608"/>
    </source>
</evidence>
<dbReference type="InterPro" id="IPR041546">
    <property type="entry name" value="ClpA/ClpB_AAA_lid"/>
</dbReference>
<dbReference type="Gene3D" id="1.10.8.60">
    <property type="match status" value="2"/>
</dbReference>
<dbReference type="PRINTS" id="PR00300">
    <property type="entry name" value="CLPPROTEASEA"/>
</dbReference>
<evidence type="ECO:0000256" key="1">
    <source>
        <dbReference type="ARBA" id="ARBA00022741"/>
    </source>
</evidence>
<dbReference type="Pfam" id="PF10431">
    <property type="entry name" value="ClpB_D2-small"/>
    <property type="match status" value="1"/>
</dbReference>
<dbReference type="SUPFAM" id="SSF52540">
    <property type="entry name" value="P-loop containing nucleoside triphosphate hydrolases"/>
    <property type="match status" value="2"/>
</dbReference>
<dbReference type="PANTHER" id="PTHR11638:SF175">
    <property type="entry name" value="ATP-DEPENDENT CLP PROTEASE, ATP-BINDING SUBUNIT CLPC"/>
    <property type="match status" value="1"/>
</dbReference>
<feature type="domain" description="Clp ATPase C-terminal" evidence="6">
    <location>
        <begin position="758"/>
        <end position="843"/>
    </location>
</feature>
<organism evidence="7 8">
    <name type="scientific">candidate division WWE3 bacterium RIFCSPHIGHO2_01_FULL_42_13</name>
    <dbReference type="NCBI Taxonomy" id="1802617"/>
    <lineage>
        <taxon>Bacteria</taxon>
        <taxon>Katanobacteria</taxon>
    </lineage>
</organism>
<dbReference type="InterPro" id="IPR003593">
    <property type="entry name" value="AAA+_ATPase"/>
</dbReference>
<keyword evidence="4" id="KW-0472">Membrane</keyword>
<keyword evidence="3" id="KW-0143">Chaperone</keyword>
<dbReference type="SMART" id="SM00382">
    <property type="entry name" value="AAA"/>
    <property type="match status" value="2"/>
</dbReference>
<sequence>MMALPKAIYKFFYWFFIFVPNWLFRTWGRILILINNGISLALNIRMFFVPLFHDFTWVGRGMGFVYRFLRIILGTLVFFFALLLGLVVNLAWFFLPLFIFLYDPTWSLAYTLLLLIAWKVFYLSSPWKRVGKVGEKEILECFQHPAAVFINKLKENRGEALNFLFQNKDIKKLLKKLELEDTTFVQEVINSNAFEGSKIAKAAYDYANEQKTRFVEMEHVFLAVLVYIDKYEKFLDRFGLDFETCKKAVRWVVSWREYLAKMFFWQTDYEVPVIGGIDRAMTGRVTPVLDSVSTDLTTLAQEGFVAPVFGHKEVQQQVVDLIGSSSNTNVLIVGPPGSGKTSLVKGIALKIVKGTKEGYLQFKRIVSVESSSLIAGAKSAGEISEKISRIMDEAKGSKGVILFFDEIHNLILADAGESSTIFALLEPHIAAGNIQVIGATNLENYRKYIEPNGAFSRLFQKVDIGPTSDEETLEILENNALKLGQDSNVEISFIALKKIIELTKKLVQERVFPDKAIDVLGRVVARVSKSTRYVTGEEVAKTISALTNVPVTSITQTEANKLLNIEKQLKESVIGQDEALIQISKALKRGRVGIRSESKPIASFLFVGTTGVGKTETAKTLARVYFGDEKAMIRLDMSEYQQPDSINKLIDRLTSQVRSKPFSIILLDEIEKAYSEILLAFLQVLDDGRLTDSSGRVVDFTSTMIIATSNIGTRNLQAVSERGGSFEEMQKVATKDVRDFFAPEFLNRFTGIIVYRPLSNESVRKISLLMLEKVKRRVDERGIKVLFKQDLVDELVKRGFSNEWGARPLARVIEDSVETYLAEKILAKEISGGDELELGLEIFQPKI</sequence>
<dbReference type="Pfam" id="PF07724">
    <property type="entry name" value="AAA_2"/>
    <property type="match status" value="1"/>
</dbReference>
<dbReference type="InterPro" id="IPR003959">
    <property type="entry name" value="ATPase_AAA_core"/>
</dbReference>
<dbReference type="InterPro" id="IPR001270">
    <property type="entry name" value="ClpA/B"/>
</dbReference>
<feature type="transmembrane region" description="Helical" evidence="4">
    <location>
        <begin position="7"/>
        <end position="24"/>
    </location>
</feature>
<dbReference type="InterPro" id="IPR050130">
    <property type="entry name" value="ClpA_ClpB"/>
</dbReference>
<dbReference type="AlphaFoldDB" id="A0A1F4UQK2"/>
<dbReference type="GO" id="GO:0034605">
    <property type="term" value="P:cellular response to heat"/>
    <property type="evidence" value="ECO:0007669"/>
    <property type="project" value="TreeGrafter"/>
</dbReference>
<dbReference type="InterPro" id="IPR019489">
    <property type="entry name" value="Clp_ATPase_C"/>
</dbReference>
<evidence type="ECO:0000256" key="4">
    <source>
        <dbReference type="SAM" id="Phobius"/>
    </source>
</evidence>
<gene>
    <name evidence="7" type="ORF">A2886_01135</name>
</gene>
<proteinExistence type="predicted"/>
<keyword evidence="4" id="KW-0812">Transmembrane</keyword>
<dbReference type="GO" id="GO:0005737">
    <property type="term" value="C:cytoplasm"/>
    <property type="evidence" value="ECO:0007669"/>
    <property type="project" value="TreeGrafter"/>
</dbReference>
<evidence type="ECO:0000313" key="7">
    <source>
        <dbReference type="EMBL" id="OGC47235.1"/>
    </source>
</evidence>
<accession>A0A1F4UQK2</accession>
<reference evidence="7 8" key="1">
    <citation type="journal article" date="2016" name="Nat. Commun.">
        <title>Thousands of microbial genomes shed light on interconnected biogeochemical processes in an aquifer system.</title>
        <authorList>
            <person name="Anantharaman K."/>
            <person name="Brown C.T."/>
            <person name="Hug L.A."/>
            <person name="Sharon I."/>
            <person name="Castelle C.J."/>
            <person name="Probst A.J."/>
            <person name="Thomas B.C."/>
            <person name="Singh A."/>
            <person name="Wilkins M.J."/>
            <person name="Karaoz U."/>
            <person name="Brodie E.L."/>
            <person name="Williams K.H."/>
            <person name="Hubbard S.S."/>
            <person name="Banfield J.F."/>
        </authorList>
    </citation>
    <scope>NUCLEOTIDE SEQUENCE [LARGE SCALE GENOMIC DNA]</scope>
</reference>
<dbReference type="InterPro" id="IPR027417">
    <property type="entry name" value="P-loop_NTPase"/>
</dbReference>
<evidence type="ECO:0000259" key="6">
    <source>
        <dbReference type="SMART" id="SM01086"/>
    </source>
</evidence>
<dbReference type="PANTHER" id="PTHR11638">
    <property type="entry name" value="ATP-DEPENDENT CLP PROTEASE"/>
    <property type="match status" value="1"/>
</dbReference>
<dbReference type="GO" id="GO:0016887">
    <property type="term" value="F:ATP hydrolysis activity"/>
    <property type="evidence" value="ECO:0007669"/>
    <property type="project" value="InterPro"/>
</dbReference>
<dbReference type="CDD" id="cd00009">
    <property type="entry name" value="AAA"/>
    <property type="match status" value="1"/>
</dbReference>
<dbReference type="CDD" id="cd19499">
    <property type="entry name" value="RecA-like_ClpB_Hsp104-like"/>
    <property type="match status" value="1"/>
</dbReference>
<feature type="transmembrane region" description="Helical" evidence="4">
    <location>
        <begin position="68"/>
        <end position="95"/>
    </location>
</feature>
<dbReference type="Pfam" id="PF00004">
    <property type="entry name" value="AAA"/>
    <property type="match status" value="1"/>
</dbReference>
<dbReference type="EMBL" id="MEVA01000016">
    <property type="protein sequence ID" value="OGC47235.1"/>
    <property type="molecule type" value="Genomic_DNA"/>
</dbReference>
<protein>
    <submittedName>
        <fullName evidence="7">Uncharacterized protein</fullName>
    </submittedName>
</protein>
<evidence type="ECO:0000259" key="5">
    <source>
        <dbReference type="SMART" id="SM00382"/>
    </source>
</evidence>
<dbReference type="SMART" id="SM01086">
    <property type="entry name" value="ClpB_D2-small"/>
    <property type="match status" value="1"/>
</dbReference>
<dbReference type="STRING" id="1802617.A2886_01135"/>
<evidence type="ECO:0000256" key="2">
    <source>
        <dbReference type="ARBA" id="ARBA00022840"/>
    </source>
</evidence>
<evidence type="ECO:0000256" key="3">
    <source>
        <dbReference type="ARBA" id="ARBA00023186"/>
    </source>
</evidence>
<keyword evidence="1" id="KW-0547">Nucleotide-binding</keyword>
<keyword evidence="2" id="KW-0067">ATP-binding</keyword>
<comment type="caution">
    <text evidence="7">The sequence shown here is derived from an EMBL/GenBank/DDBJ whole genome shotgun (WGS) entry which is preliminary data.</text>
</comment>